<evidence type="ECO:0000256" key="5">
    <source>
        <dbReference type="SAM" id="Phobius"/>
    </source>
</evidence>
<evidence type="ECO:0000313" key="7">
    <source>
        <dbReference type="Proteomes" id="UP000664632"/>
    </source>
</evidence>
<feature type="transmembrane region" description="Helical" evidence="5">
    <location>
        <begin position="408"/>
        <end position="428"/>
    </location>
</feature>
<dbReference type="EMBL" id="JAFLWD010000018">
    <property type="protein sequence ID" value="MBO0440381.1"/>
    <property type="molecule type" value="Genomic_DNA"/>
</dbReference>
<feature type="transmembrane region" description="Helical" evidence="5">
    <location>
        <begin position="283"/>
        <end position="301"/>
    </location>
</feature>
<dbReference type="InterPro" id="IPR052556">
    <property type="entry name" value="PolySynth_Transporter"/>
</dbReference>
<keyword evidence="7" id="KW-1185">Reference proteome</keyword>
<dbReference type="CDD" id="cd13128">
    <property type="entry name" value="MATE_Wzx_like"/>
    <property type="match status" value="1"/>
</dbReference>
<feature type="transmembrane region" description="Helical" evidence="5">
    <location>
        <begin position="85"/>
        <end position="105"/>
    </location>
</feature>
<reference evidence="6 7" key="1">
    <citation type="submission" date="2021-03" db="EMBL/GenBank/DDBJ databases">
        <title>Enterococcal diversity collection.</title>
        <authorList>
            <person name="Gilmore M.S."/>
            <person name="Schwartzman J."/>
            <person name="Van Tyne D."/>
            <person name="Martin M."/>
            <person name="Earl A.M."/>
            <person name="Manson A.L."/>
            <person name="Straub T."/>
            <person name="Salamzade R."/>
            <person name="Saavedra J."/>
            <person name="Lebreton F."/>
            <person name="Prichula J."/>
            <person name="Schaufler K."/>
            <person name="Gaca A."/>
            <person name="Sgardioli B."/>
            <person name="Wagenaar J."/>
            <person name="Strong T."/>
        </authorList>
    </citation>
    <scope>NUCLEOTIDE SEQUENCE [LARGE SCALE GENOMIC DNA]</scope>
    <source>
        <strain evidence="6 7">DIV0869a</strain>
    </source>
</reference>
<feature type="transmembrane region" description="Helical" evidence="5">
    <location>
        <begin position="12"/>
        <end position="34"/>
    </location>
</feature>
<evidence type="ECO:0000256" key="3">
    <source>
        <dbReference type="ARBA" id="ARBA00022989"/>
    </source>
</evidence>
<evidence type="ECO:0000256" key="4">
    <source>
        <dbReference type="ARBA" id="ARBA00023136"/>
    </source>
</evidence>
<feature type="transmembrane region" description="Helical" evidence="5">
    <location>
        <begin position="164"/>
        <end position="186"/>
    </location>
</feature>
<dbReference type="PANTHER" id="PTHR43424">
    <property type="entry name" value="LOCUS PUTATIVE PROTEIN 1-RELATED"/>
    <property type="match status" value="1"/>
</dbReference>
<sequence>MKKLASNFIYQSLYQLMLIILPIITVPVVSHALGPDGLGMFNYINSITQYFVLIAGLGLANYGVREIATVRNNKEELSKKFWELQIFNMIIALGTLILYIIFAFFMKNTQYYLIMSLIVLGALFDISWFYIGIEDFKLVTLANGIIKIISFIAIIVLIHNSSNLLEYFFIQSANIFLSQLALWLFIFKKITFIKVSIKQAFRHLKPALNFFIGKIAITLYTNLNKTLLGILASATVVGYYSNSLQLVNIIVALVGTIDAVLLPRMSNLFANKKEDEMLRVMSTAIHLEFFITIPAMFGIILTNEKLINWFFGEEFSYIRNIVPWLAPLVVIMPLGVAIVRQYLMPMNHIKDFNISVIAGAIIGILINLVLIPKIGIWGAVIATIASEVLVAYIRVIDLIKRTAFKFHALEIFLYTISSLVMYIVVHFFTKNMASSPKTTLIQGVSGIAIYMILTLLFRVNPLYIQLKKKKEK</sequence>
<name>A0ABS3GYP1_9ENTE</name>
<feature type="transmembrane region" description="Helical" evidence="5">
    <location>
        <begin position="321"/>
        <end position="340"/>
    </location>
</feature>
<evidence type="ECO:0000256" key="1">
    <source>
        <dbReference type="ARBA" id="ARBA00004141"/>
    </source>
</evidence>
<feature type="transmembrane region" description="Helical" evidence="5">
    <location>
        <begin position="352"/>
        <end position="370"/>
    </location>
</feature>
<evidence type="ECO:0000256" key="2">
    <source>
        <dbReference type="ARBA" id="ARBA00022692"/>
    </source>
</evidence>
<dbReference type="Pfam" id="PF01943">
    <property type="entry name" value="Polysacc_synt"/>
    <property type="match status" value="1"/>
</dbReference>
<evidence type="ECO:0000313" key="6">
    <source>
        <dbReference type="EMBL" id="MBO0440381.1"/>
    </source>
</evidence>
<feature type="transmembrane region" description="Helical" evidence="5">
    <location>
        <begin position="111"/>
        <end position="131"/>
    </location>
</feature>
<feature type="transmembrane region" description="Helical" evidence="5">
    <location>
        <begin position="207"/>
        <end position="223"/>
    </location>
</feature>
<feature type="transmembrane region" description="Helical" evidence="5">
    <location>
        <begin position="40"/>
        <end position="64"/>
    </location>
</feature>
<dbReference type="InterPro" id="IPR002797">
    <property type="entry name" value="Polysacc_synth"/>
</dbReference>
<feature type="transmembrane region" description="Helical" evidence="5">
    <location>
        <begin position="138"/>
        <end position="158"/>
    </location>
</feature>
<gene>
    <name evidence="6" type="ORF">JZO69_08415</name>
</gene>
<comment type="subcellular location">
    <subcellularLocation>
        <location evidence="1">Membrane</location>
        <topology evidence="1">Multi-pass membrane protein</topology>
    </subcellularLocation>
</comment>
<dbReference type="PANTHER" id="PTHR43424:SF1">
    <property type="entry name" value="LOCUS PUTATIVE PROTEIN 1-RELATED"/>
    <property type="match status" value="1"/>
</dbReference>
<protein>
    <submittedName>
        <fullName evidence="6">Flippase</fullName>
    </submittedName>
</protein>
<accession>A0ABS3GYP1</accession>
<keyword evidence="2 5" id="KW-0812">Transmembrane</keyword>
<keyword evidence="4 5" id="KW-0472">Membrane</keyword>
<keyword evidence="3 5" id="KW-1133">Transmembrane helix</keyword>
<dbReference type="RefSeq" id="WP_207112442.1">
    <property type="nucleotide sequence ID" value="NZ_JAFLWD010000018.1"/>
</dbReference>
<proteinExistence type="predicted"/>
<feature type="transmembrane region" description="Helical" evidence="5">
    <location>
        <begin position="440"/>
        <end position="459"/>
    </location>
</feature>
<feature type="transmembrane region" description="Helical" evidence="5">
    <location>
        <begin position="243"/>
        <end position="262"/>
    </location>
</feature>
<organism evidence="6 7">
    <name type="scientific">Candidatus Enterococcus ikei</name>
    <dbReference type="NCBI Taxonomy" id="2815326"/>
    <lineage>
        <taxon>Bacteria</taxon>
        <taxon>Bacillati</taxon>
        <taxon>Bacillota</taxon>
        <taxon>Bacilli</taxon>
        <taxon>Lactobacillales</taxon>
        <taxon>Enterococcaceae</taxon>
        <taxon>Enterococcus</taxon>
    </lineage>
</organism>
<feature type="transmembrane region" description="Helical" evidence="5">
    <location>
        <begin position="376"/>
        <end position="396"/>
    </location>
</feature>
<dbReference type="Proteomes" id="UP000664632">
    <property type="component" value="Unassembled WGS sequence"/>
</dbReference>
<comment type="caution">
    <text evidence="6">The sequence shown here is derived from an EMBL/GenBank/DDBJ whole genome shotgun (WGS) entry which is preliminary data.</text>
</comment>